<gene>
    <name evidence="1" type="ORF">BDA96_08G189300</name>
</gene>
<sequence length="39" mass="4539">MARYIHVNSQVFSSIHNSSSYFVFPLYDTVLLHANAMMF</sequence>
<dbReference type="Proteomes" id="UP000807115">
    <property type="component" value="Chromosome 8"/>
</dbReference>
<proteinExistence type="predicted"/>
<evidence type="ECO:0000313" key="1">
    <source>
        <dbReference type="EMBL" id="KAG0521762.1"/>
    </source>
</evidence>
<name>A0A921QHC8_SORBI</name>
<dbReference type="EMBL" id="CM027687">
    <property type="protein sequence ID" value="KAG0521762.1"/>
    <property type="molecule type" value="Genomic_DNA"/>
</dbReference>
<reference evidence="1" key="1">
    <citation type="journal article" date="2019" name="BMC Genomics">
        <title>A new reference genome for Sorghum bicolor reveals high levels of sequence similarity between sweet and grain genotypes: implications for the genetics of sugar metabolism.</title>
        <authorList>
            <person name="Cooper E.A."/>
            <person name="Brenton Z.W."/>
            <person name="Flinn B.S."/>
            <person name="Jenkins J."/>
            <person name="Shu S."/>
            <person name="Flowers D."/>
            <person name="Luo F."/>
            <person name="Wang Y."/>
            <person name="Xia P."/>
            <person name="Barry K."/>
            <person name="Daum C."/>
            <person name="Lipzen A."/>
            <person name="Yoshinaga Y."/>
            <person name="Schmutz J."/>
            <person name="Saski C."/>
            <person name="Vermerris W."/>
            <person name="Kresovich S."/>
        </authorList>
    </citation>
    <scope>NUCLEOTIDE SEQUENCE</scope>
</reference>
<accession>A0A921QHC8</accession>
<organism evidence="1 2">
    <name type="scientific">Sorghum bicolor</name>
    <name type="common">Sorghum</name>
    <name type="synonym">Sorghum vulgare</name>
    <dbReference type="NCBI Taxonomy" id="4558"/>
    <lineage>
        <taxon>Eukaryota</taxon>
        <taxon>Viridiplantae</taxon>
        <taxon>Streptophyta</taxon>
        <taxon>Embryophyta</taxon>
        <taxon>Tracheophyta</taxon>
        <taxon>Spermatophyta</taxon>
        <taxon>Magnoliopsida</taxon>
        <taxon>Liliopsida</taxon>
        <taxon>Poales</taxon>
        <taxon>Poaceae</taxon>
        <taxon>PACMAD clade</taxon>
        <taxon>Panicoideae</taxon>
        <taxon>Andropogonodae</taxon>
        <taxon>Andropogoneae</taxon>
        <taxon>Sorghinae</taxon>
        <taxon>Sorghum</taxon>
    </lineage>
</organism>
<evidence type="ECO:0000313" key="2">
    <source>
        <dbReference type="Proteomes" id="UP000807115"/>
    </source>
</evidence>
<protein>
    <submittedName>
        <fullName evidence="1">Uncharacterized protein</fullName>
    </submittedName>
</protein>
<reference evidence="1" key="2">
    <citation type="submission" date="2020-10" db="EMBL/GenBank/DDBJ databases">
        <authorList>
            <person name="Cooper E.A."/>
            <person name="Brenton Z.W."/>
            <person name="Flinn B.S."/>
            <person name="Jenkins J."/>
            <person name="Shu S."/>
            <person name="Flowers D."/>
            <person name="Luo F."/>
            <person name="Wang Y."/>
            <person name="Xia P."/>
            <person name="Barry K."/>
            <person name="Daum C."/>
            <person name="Lipzen A."/>
            <person name="Yoshinaga Y."/>
            <person name="Schmutz J."/>
            <person name="Saski C."/>
            <person name="Vermerris W."/>
            <person name="Kresovich S."/>
        </authorList>
    </citation>
    <scope>NUCLEOTIDE SEQUENCE</scope>
</reference>
<dbReference type="AlphaFoldDB" id="A0A921QHC8"/>
<comment type="caution">
    <text evidence="1">The sequence shown here is derived from an EMBL/GenBank/DDBJ whole genome shotgun (WGS) entry which is preliminary data.</text>
</comment>